<feature type="transmembrane region" description="Helical" evidence="1">
    <location>
        <begin position="6"/>
        <end position="25"/>
    </location>
</feature>
<keyword evidence="1" id="KW-0812">Transmembrane</keyword>
<comment type="caution">
    <text evidence="2">The sequence shown here is derived from an EMBL/GenBank/DDBJ whole genome shotgun (WGS) entry which is preliminary data.</text>
</comment>
<dbReference type="AlphaFoldDB" id="L9WSC9"/>
<reference evidence="2 3" key="1">
    <citation type="journal article" date="2014" name="PLoS Genet.">
        <title>Phylogenetically driven sequencing of extremely halophilic archaea reveals strategies for static and dynamic osmo-response.</title>
        <authorList>
            <person name="Becker E.A."/>
            <person name="Seitzer P.M."/>
            <person name="Tritt A."/>
            <person name="Larsen D."/>
            <person name="Krusor M."/>
            <person name="Yao A.I."/>
            <person name="Wu D."/>
            <person name="Madern D."/>
            <person name="Eisen J.A."/>
            <person name="Darling A.E."/>
            <person name="Facciotti M.T."/>
        </authorList>
    </citation>
    <scope>NUCLEOTIDE SEQUENCE [LARGE SCALE GENOMIC DNA]</scope>
    <source>
        <strain evidence="2 3">DSM 18795</strain>
    </source>
</reference>
<dbReference type="Proteomes" id="UP000011531">
    <property type="component" value="Unassembled WGS sequence"/>
</dbReference>
<evidence type="ECO:0000313" key="3">
    <source>
        <dbReference type="Proteomes" id="UP000011531"/>
    </source>
</evidence>
<evidence type="ECO:0000256" key="1">
    <source>
        <dbReference type="SAM" id="Phobius"/>
    </source>
</evidence>
<keyword evidence="1" id="KW-1133">Transmembrane helix</keyword>
<accession>L9WSC9</accession>
<organism evidence="2 3">
    <name type="scientific">Natronococcus jeotgali DSM 18795</name>
    <dbReference type="NCBI Taxonomy" id="1227498"/>
    <lineage>
        <taxon>Archaea</taxon>
        <taxon>Methanobacteriati</taxon>
        <taxon>Methanobacteriota</taxon>
        <taxon>Stenosarchaea group</taxon>
        <taxon>Halobacteria</taxon>
        <taxon>Halobacteriales</taxon>
        <taxon>Natrialbaceae</taxon>
        <taxon>Natronococcus</taxon>
    </lineage>
</organism>
<keyword evidence="1" id="KW-0472">Membrane</keyword>
<gene>
    <name evidence="2" type="ORF">C492_19434</name>
</gene>
<name>L9WSC9_9EURY</name>
<evidence type="ECO:0000313" key="2">
    <source>
        <dbReference type="EMBL" id="ELY52337.1"/>
    </source>
</evidence>
<protein>
    <submittedName>
        <fullName evidence="2">Uncharacterized protein</fullName>
    </submittedName>
</protein>
<sequence>MKWFSWWVIVKIVVHFVANIVYFVGNRVQFVRSFKIIQNFKSCFNLIPLLLRPLFPNAGRKTQIILTDFAERCPIVVSECIGGETTLNHMVKVQIIELVK</sequence>
<keyword evidence="3" id="KW-1185">Reference proteome</keyword>
<dbReference type="EMBL" id="AOIA01000158">
    <property type="protein sequence ID" value="ELY52337.1"/>
    <property type="molecule type" value="Genomic_DNA"/>
</dbReference>
<proteinExistence type="predicted"/>